<dbReference type="InterPro" id="IPR027124">
    <property type="entry name" value="Swc5/CFDP1/2"/>
</dbReference>
<sequence>MHSSNHIIKFADDTTVVGLISKNDKSAYREEVQRLTAWCKANNLSLNVEKMKEMVVEHRDFTWSLNTSSITKKAQQHLYFLRRLRKAHLPPLILTTFYRGTIESVLSSCITAWFGNCTVSDSKTLQWIVRTAEKIIGVSLPSIMNIYSTSCIHKANSNVGCTLEKKEGFWSELDEVMESITTGERVVIGADFNGHGEGNTGDEEVMGMFGVKERNLEGQIIVYFAKRMDMAVVNTYFQKREEHRVTYKIGGRNTQIDYTLLY</sequence>
<dbReference type="PANTHER" id="PTHR23227:SF83">
    <property type="entry name" value="ENDONUCLEASE_EXONUCLEASE_PHOSPHATASE DOMAIN-CONTAINING PROTEIN"/>
    <property type="match status" value="1"/>
</dbReference>
<organism evidence="2 3">
    <name type="scientific">Hemibagrus guttatus</name>
    <dbReference type="NCBI Taxonomy" id="175788"/>
    <lineage>
        <taxon>Eukaryota</taxon>
        <taxon>Metazoa</taxon>
        <taxon>Chordata</taxon>
        <taxon>Craniata</taxon>
        <taxon>Vertebrata</taxon>
        <taxon>Euteleostomi</taxon>
        <taxon>Actinopterygii</taxon>
        <taxon>Neopterygii</taxon>
        <taxon>Teleostei</taxon>
        <taxon>Ostariophysi</taxon>
        <taxon>Siluriformes</taxon>
        <taxon>Bagridae</taxon>
        <taxon>Hemibagrus</taxon>
    </lineage>
</organism>
<gene>
    <name evidence="2" type="ORF">QTP70_010635</name>
</gene>
<evidence type="ECO:0000259" key="1">
    <source>
        <dbReference type="Pfam" id="PF09004"/>
    </source>
</evidence>
<dbReference type="AlphaFoldDB" id="A0AAE0PVF8"/>
<evidence type="ECO:0000313" key="3">
    <source>
        <dbReference type="Proteomes" id="UP001274896"/>
    </source>
</evidence>
<proteinExistence type="predicted"/>
<dbReference type="GO" id="GO:0008168">
    <property type="term" value="F:methyltransferase activity"/>
    <property type="evidence" value="ECO:0007669"/>
    <property type="project" value="InterPro"/>
</dbReference>
<evidence type="ECO:0000313" key="2">
    <source>
        <dbReference type="EMBL" id="KAK3508028.1"/>
    </source>
</evidence>
<dbReference type="InterPro" id="IPR036691">
    <property type="entry name" value="Endo/exonu/phosph_ase_sf"/>
</dbReference>
<dbReference type="EMBL" id="JAUCMX010000028">
    <property type="protein sequence ID" value="KAK3508028.1"/>
    <property type="molecule type" value="Genomic_DNA"/>
</dbReference>
<dbReference type="GO" id="GO:0016706">
    <property type="term" value="F:2-oxoglutarate-dependent dioxygenase activity"/>
    <property type="evidence" value="ECO:0007669"/>
    <property type="project" value="InterPro"/>
</dbReference>
<feature type="domain" description="Alkylated DNA repair protein AlkB homologue 8 N-terminal" evidence="1">
    <location>
        <begin position="63"/>
        <end position="104"/>
    </location>
</feature>
<dbReference type="InterPro" id="IPR015095">
    <property type="entry name" value="AlkB_hom8_N"/>
</dbReference>
<dbReference type="PANTHER" id="PTHR23227">
    <property type="entry name" value="BUCENTAUR RELATED"/>
    <property type="match status" value="1"/>
</dbReference>
<protein>
    <recommendedName>
        <fullName evidence="1">Alkylated DNA repair protein AlkB homologue 8 N-terminal domain-containing protein</fullName>
    </recommendedName>
</protein>
<dbReference type="Gene3D" id="3.60.10.10">
    <property type="entry name" value="Endonuclease/exonuclease/phosphatase"/>
    <property type="match status" value="1"/>
</dbReference>
<comment type="caution">
    <text evidence="2">The sequence shown here is derived from an EMBL/GenBank/DDBJ whole genome shotgun (WGS) entry which is preliminary data.</text>
</comment>
<reference evidence="2" key="1">
    <citation type="submission" date="2023-06" db="EMBL/GenBank/DDBJ databases">
        <title>Male Hemibagrus guttatus genome.</title>
        <authorList>
            <person name="Bian C."/>
        </authorList>
    </citation>
    <scope>NUCLEOTIDE SEQUENCE</scope>
    <source>
        <strain evidence="2">Male_cb2023</strain>
        <tissue evidence="2">Muscle</tissue>
    </source>
</reference>
<accession>A0AAE0PVF8</accession>
<dbReference type="Pfam" id="PF09004">
    <property type="entry name" value="ALKBH8_N"/>
    <property type="match status" value="1"/>
</dbReference>
<name>A0AAE0PVF8_9TELE</name>
<dbReference type="Proteomes" id="UP001274896">
    <property type="component" value="Unassembled WGS sequence"/>
</dbReference>
<keyword evidence="3" id="KW-1185">Reference proteome</keyword>